<organism evidence="8 9">
    <name type="scientific">Asticcacaulis excentricus</name>
    <dbReference type="NCBI Taxonomy" id="78587"/>
    <lineage>
        <taxon>Bacteria</taxon>
        <taxon>Pseudomonadati</taxon>
        <taxon>Pseudomonadota</taxon>
        <taxon>Alphaproteobacteria</taxon>
        <taxon>Caulobacterales</taxon>
        <taxon>Caulobacteraceae</taxon>
        <taxon>Asticcacaulis</taxon>
    </lineage>
</organism>
<evidence type="ECO:0000259" key="6">
    <source>
        <dbReference type="Pfam" id="PF05175"/>
    </source>
</evidence>
<comment type="similarity">
    <text evidence="5">Belongs to the protein N5-glutamine methyltransferase family. PrmC subfamily.</text>
</comment>
<dbReference type="InterPro" id="IPR040758">
    <property type="entry name" value="PrmC_N"/>
</dbReference>
<evidence type="ECO:0000256" key="3">
    <source>
        <dbReference type="ARBA" id="ARBA00022691"/>
    </source>
</evidence>
<dbReference type="PANTHER" id="PTHR18895:SF74">
    <property type="entry name" value="MTRF1L RELEASE FACTOR GLUTAMINE METHYLTRANSFERASE"/>
    <property type="match status" value="1"/>
</dbReference>
<evidence type="ECO:0000256" key="5">
    <source>
        <dbReference type="HAMAP-Rule" id="MF_02126"/>
    </source>
</evidence>
<evidence type="ECO:0000256" key="4">
    <source>
        <dbReference type="ARBA" id="ARBA00048391"/>
    </source>
</evidence>
<dbReference type="InterPro" id="IPR007848">
    <property type="entry name" value="Small_mtfrase_dom"/>
</dbReference>
<comment type="catalytic activity">
    <reaction evidence="4 5">
        <text>L-glutaminyl-[peptide chain release factor] + S-adenosyl-L-methionine = N(5)-methyl-L-glutaminyl-[peptide chain release factor] + S-adenosyl-L-homocysteine + H(+)</text>
        <dbReference type="Rhea" id="RHEA:42896"/>
        <dbReference type="Rhea" id="RHEA-COMP:10271"/>
        <dbReference type="Rhea" id="RHEA-COMP:10272"/>
        <dbReference type="ChEBI" id="CHEBI:15378"/>
        <dbReference type="ChEBI" id="CHEBI:30011"/>
        <dbReference type="ChEBI" id="CHEBI:57856"/>
        <dbReference type="ChEBI" id="CHEBI:59789"/>
        <dbReference type="ChEBI" id="CHEBI:61891"/>
        <dbReference type="EC" id="2.1.1.297"/>
    </reaction>
</comment>
<dbReference type="InterPro" id="IPR050320">
    <property type="entry name" value="N5-glutamine_MTase"/>
</dbReference>
<dbReference type="HAMAP" id="MF_02126">
    <property type="entry name" value="RF_methyltr_PrmC"/>
    <property type="match status" value="1"/>
</dbReference>
<dbReference type="EMBL" id="AP018828">
    <property type="protein sequence ID" value="BBF82516.1"/>
    <property type="molecule type" value="Genomic_DNA"/>
</dbReference>
<dbReference type="Gene3D" id="1.10.8.10">
    <property type="entry name" value="DNA helicase RuvA subunit, C-terminal domain"/>
    <property type="match status" value="1"/>
</dbReference>
<keyword evidence="3 5" id="KW-0949">S-adenosyl-L-methionine</keyword>
<dbReference type="InterPro" id="IPR019874">
    <property type="entry name" value="RF_methyltr_PrmC"/>
</dbReference>
<sequence length="289" mass="31266">MTDTDLTLVSAWKGAQTRLKAAHIDSPAIDARLLLEAATGYTRTDILTDPYKLLTAEQKATLDDYLTRREKRVPVARILGRKGFWKLLLDLTPAVLVPRPETECIVDMILKTTEEGQAFTLADLGVGSGAILLSVLSERPAAKGLGTDVSEEALAVARDNAANLGLDGRAAFLRTSWGAGLADASFDFVASNPPYIRSDVIPTLDPEVRDHDPHLALDGGESGLDAYVEMIPEAFRILKAGGTAWVEIGYDQSAAVEDLMKKAGFFNVLTFKDLSDLPRIVVGQKLVMQ</sequence>
<dbReference type="GO" id="GO:0032259">
    <property type="term" value="P:methylation"/>
    <property type="evidence" value="ECO:0007669"/>
    <property type="project" value="UniProtKB-KW"/>
</dbReference>
<feature type="domain" description="Methyltransferase small" evidence="6">
    <location>
        <begin position="110"/>
        <end position="196"/>
    </location>
</feature>
<keyword evidence="2 5" id="KW-0808">Transferase</keyword>
<evidence type="ECO:0000313" key="9">
    <source>
        <dbReference type="Proteomes" id="UP000278756"/>
    </source>
</evidence>
<feature type="domain" description="Release factor glutamine methyltransferase N-terminal" evidence="7">
    <location>
        <begin position="11"/>
        <end position="80"/>
    </location>
</feature>
<evidence type="ECO:0000256" key="2">
    <source>
        <dbReference type="ARBA" id="ARBA00022679"/>
    </source>
</evidence>
<dbReference type="NCBIfam" id="TIGR00536">
    <property type="entry name" value="hemK_fam"/>
    <property type="match status" value="1"/>
</dbReference>
<feature type="binding site" evidence="5">
    <location>
        <position position="148"/>
    </location>
    <ligand>
        <name>S-adenosyl-L-methionine</name>
        <dbReference type="ChEBI" id="CHEBI:59789"/>
    </ligand>
</feature>
<evidence type="ECO:0000256" key="1">
    <source>
        <dbReference type="ARBA" id="ARBA00022603"/>
    </source>
</evidence>
<dbReference type="NCBIfam" id="TIGR03534">
    <property type="entry name" value="RF_mod_PrmC"/>
    <property type="match status" value="1"/>
</dbReference>
<dbReference type="InterPro" id="IPR001091">
    <property type="entry name" value="RM_Methyltransferase"/>
</dbReference>
<evidence type="ECO:0000313" key="8">
    <source>
        <dbReference type="EMBL" id="BBF82516.1"/>
    </source>
</evidence>
<feature type="binding site" evidence="5">
    <location>
        <begin position="125"/>
        <end position="129"/>
    </location>
    <ligand>
        <name>S-adenosyl-L-methionine</name>
        <dbReference type="ChEBI" id="CHEBI:59789"/>
    </ligand>
</feature>
<accession>A0A3G9G730</accession>
<dbReference type="GO" id="GO:0003677">
    <property type="term" value="F:DNA binding"/>
    <property type="evidence" value="ECO:0007669"/>
    <property type="project" value="InterPro"/>
</dbReference>
<reference evidence="9" key="1">
    <citation type="journal article" date="2017" name="Biotechnol. Biofuels">
        <title>Evaluation of environmental bacterial communities as a factor affecting the growth of duckweed Lemna minor.</title>
        <authorList>
            <person name="Ishizawa H."/>
            <person name="Kuroda M."/>
            <person name="Morikawa M."/>
            <person name="Ike M."/>
        </authorList>
    </citation>
    <scope>NUCLEOTIDE SEQUENCE [LARGE SCALE GENOMIC DNA]</scope>
    <source>
        <strain evidence="9">M6</strain>
    </source>
</reference>
<dbReference type="Pfam" id="PF05175">
    <property type="entry name" value="MTS"/>
    <property type="match status" value="1"/>
</dbReference>
<name>A0A3G9G730_9CAUL</name>
<dbReference type="PRINTS" id="PR00508">
    <property type="entry name" value="S21N4MTFRASE"/>
</dbReference>
<dbReference type="InterPro" id="IPR004556">
    <property type="entry name" value="HemK-like"/>
</dbReference>
<reference evidence="9" key="2">
    <citation type="journal article" date="2017" name="Plant Physiol. Biochem.">
        <title>Differential oxidative and antioxidative response of duckweed Lemna minor toward plant growth promoting/inhibiting bacteria.</title>
        <authorList>
            <person name="Ishizawa H."/>
            <person name="Kuroda M."/>
            <person name="Morikawa M."/>
            <person name="Ike M."/>
        </authorList>
    </citation>
    <scope>NUCLEOTIDE SEQUENCE [LARGE SCALE GENOMIC DNA]</scope>
    <source>
        <strain evidence="9">M6</strain>
    </source>
</reference>
<dbReference type="Proteomes" id="UP000278756">
    <property type="component" value="Chromosome 2"/>
</dbReference>
<feature type="binding site" evidence="5">
    <location>
        <position position="177"/>
    </location>
    <ligand>
        <name>S-adenosyl-L-methionine</name>
        <dbReference type="ChEBI" id="CHEBI:59789"/>
    </ligand>
</feature>
<dbReference type="PANTHER" id="PTHR18895">
    <property type="entry name" value="HEMK METHYLTRANSFERASE"/>
    <property type="match status" value="1"/>
</dbReference>
<dbReference type="Pfam" id="PF17827">
    <property type="entry name" value="PrmC_N"/>
    <property type="match status" value="1"/>
</dbReference>
<dbReference type="AlphaFoldDB" id="A0A3G9G730"/>
<dbReference type="Gene3D" id="3.40.50.150">
    <property type="entry name" value="Vaccinia Virus protein VP39"/>
    <property type="match status" value="1"/>
</dbReference>
<dbReference type="SUPFAM" id="SSF53335">
    <property type="entry name" value="S-adenosyl-L-methionine-dependent methyltransferases"/>
    <property type="match status" value="1"/>
</dbReference>
<dbReference type="CDD" id="cd02440">
    <property type="entry name" value="AdoMet_MTases"/>
    <property type="match status" value="1"/>
</dbReference>
<gene>
    <name evidence="5" type="primary">prmC</name>
    <name evidence="8" type="ORF">EM6_3157</name>
</gene>
<keyword evidence="1 5" id="KW-0489">Methyltransferase</keyword>
<feature type="binding site" evidence="5">
    <location>
        <begin position="192"/>
        <end position="195"/>
    </location>
    <ligand>
        <name>substrate</name>
    </ligand>
</feature>
<dbReference type="InterPro" id="IPR002052">
    <property type="entry name" value="DNA_methylase_N6_adenine_CS"/>
</dbReference>
<dbReference type="RefSeq" id="WP_126424097.1">
    <property type="nucleotide sequence ID" value="NZ_AP018828.1"/>
</dbReference>
<comment type="function">
    <text evidence="5">Methylates the class 1 translation termination release factors RF1/PrfA and RF2/PrfB on the glutamine residue of the universally conserved GGQ motif.</text>
</comment>
<proteinExistence type="inferred from homology"/>
<evidence type="ECO:0000259" key="7">
    <source>
        <dbReference type="Pfam" id="PF17827"/>
    </source>
</evidence>
<dbReference type="EC" id="2.1.1.297" evidence="5"/>
<dbReference type="GO" id="GO:0102559">
    <property type="term" value="F:peptide chain release factor N(5)-glutamine methyltransferase activity"/>
    <property type="evidence" value="ECO:0007669"/>
    <property type="project" value="UniProtKB-EC"/>
</dbReference>
<protein>
    <recommendedName>
        <fullName evidence="5">Release factor glutamine methyltransferase</fullName>
        <shortName evidence="5">RF MTase</shortName>
        <ecNumber evidence="5">2.1.1.297</ecNumber>
    </recommendedName>
    <alternativeName>
        <fullName evidence="5">N5-glutamine methyltransferase PrmC</fullName>
    </alternativeName>
    <alternativeName>
        <fullName evidence="5">Protein-(glutamine-N5) MTase PrmC</fullName>
    </alternativeName>
    <alternativeName>
        <fullName evidence="5">Protein-glutamine N-methyltransferase PrmC</fullName>
    </alternativeName>
</protein>
<dbReference type="InterPro" id="IPR029063">
    <property type="entry name" value="SAM-dependent_MTases_sf"/>
</dbReference>
<dbReference type="PROSITE" id="PS00092">
    <property type="entry name" value="N6_MTASE"/>
    <property type="match status" value="1"/>
</dbReference>
<dbReference type="OrthoDB" id="9800643at2"/>
<feature type="binding site" evidence="5">
    <location>
        <position position="192"/>
    </location>
    <ligand>
        <name>S-adenosyl-L-methionine</name>
        <dbReference type="ChEBI" id="CHEBI:59789"/>
    </ligand>
</feature>